<sequence>MNKVEISWHMFTQGVIPFVAAITYLLVLAYFTLIRHKMQAYHHFAIFILCFACFLAGPLINMLPIETANRYFDIARNILLFSFGIPSLLNGLLISAKITLSSQLKRIPYYLGLIWSAIFLISPPLVQIKGSEIPWTNFLIKAEYVYLSQLGFIASVLFIPCLSLVYFLRQKSDNSNQNHKALILCYGVLWLCLCMTVGLIFKQWAWYYSGASVTALVWAWAVYYEIRLDQLKQNQHHTHQNQLARTQFSLNKHCEFSQFYPATLNKSYPYKERESLVEAVNTVSLGLIEPRFDDLVAALSTFCHDNLDTYKIRAKEIAFILFDAALYQGADYEGSMKQLETSGDNIDKANSLAEINQALLKHTHDLVNQLSQQNSQGVDNRIVEQIQACILSHYHKELNLETICEQVGTSRAQAIKLFKQHTGQTINQYLTQVRLDKAKSLLLVKSITETAYEVGFKNPAYFATVFKKQLGMTPSEFQKLAK</sequence>
<dbReference type="SUPFAM" id="SSF46689">
    <property type="entry name" value="Homeodomain-like"/>
    <property type="match status" value="2"/>
</dbReference>
<evidence type="ECO:0000256" key="3">
    <source>
        <dbReference type="ARBA" id="ARBA00023163"/>
    </source>
</evidence>
<dbReference type="PROSITE" id="PS01124">
    <property type="entry name" value="HTH_ARAC_FAMILY_2"/>
    <property type="match status" value="1"/>
</dbReference>
<feature type="transmembrane region" description="Helical" evidence="4">
    <location>
        <begin position="207"/>
        <end position="226"/>
    </location>
</feature>
<dbReference type="PROSITE" id="PS00041">
    <property type="entry name" value="HTH_ARAC_FAMILY_1"/>
    <property type="match status" value="1"/>
</dbReference>
<dbReference type="RefSeq" id="WP_048694357.1">
    <property type="nucleotide sequence ID" value="NZ_KQ130500.1"/>
</dbReference>
<feature type="transmembrane region" description="Helical" evidence="4">
    <location>
        <begin position="6"/>
        <end position="31"/>
    </location>
</feature>
<dbReference type="AlphaFoldDB" id="A0A0J8JIE1"/>
<feature type="transmembrane region" description="Helical" evidence="4">
    <location>
        <begin position="146"/>
        <end position="169"/>
    </location>
</feature>
<keyword evidence="2" id="KW-0238">DNA-binding</keyword>
<evidence type="ECO:0000256" key="1">
    <source>
        <dbReference type="ARBA" id="ARBA00023015"/>
    </source>
</evidence>
<keyword evidence="1" id="KW-0805">Transcription regulation</keyword>
<evidence type="ECO:0000256" key="2">
    <source>
        <dbReference type="ARBA" id="ARBA00023125"/>
    </source>
</evidence>
<evidence type="ECO:0000313" key="7">
    <source>
        <dbReference type="Proteomes" id="UP000037600"/>
    </source>
</evidence>
<keyword evidence="4" id="KW-0472">Membrane</keyword>
<keyword evidence="7" id="KW-1185">Reference proteome</keyword>
<feature type="domain" description="HTH araC/xylS-type" evidence="5">
    <location>
        <begin position="384"/>
        <end position="480"/>
    </location>
</feature>
<protein>
    <recommendedName>
        <fullName evidence="5">HTH araC/xylS-type domain-containing protein</fullName>
    </recommendedName>
</protein>
<keyword evidence="4" id="KW-0812">Transmembrane</keyword>
<organism evidence="6 7">
    <name type="scientific">Catenovulum maritimum</name>
    <dbReference type="NCBI Taxonomy" id="1513271"/>
    <lineage>
        <taxon>Bacteria</taxon>
        <taxon>Pseudomonadati</taxon>
        <taxon>Pseudomonadota</taxon>
        <taxon>Gammaproteobacteria</taxon>
        <taxon>Alteromonadales</taxon>
        <taxon>Alteromonadaceae</taxon>
        <taxon>Catenovulum</taxon>
    </lineage>
</organism>
<name>A0A0J8JIE1_9ALTE</name>
<dbReference type="GO" id="GO:0043565">
    <property type="term" value="F:sequence-specific DNA binding"/>
    <property type="evidence" value="ECO:0007669"/>
    <property type="project" value="InterPro"/>
</dbReference>
<evidence type="ECO:0000313" key="6">
    <source>
        <dbReference type="EMBL" id="KMT64226.1"/>
    </source>
</evidence>
<dbReference type="OrthoDB" id="2547276at2"/>
<evidence type="ECO:0000256" key="4">
    <source>
        <dbReference type="SAM" id="Phobius"/>
    </source>
</evidence>
<dbReference type="GO" id="GO:0003700">
    <property type="term" value="F:DNA-binding transcription factor activity"/>
    <property type="evidence" value="ECO:0007669"/>
    <property type="project" value="InterPro"/>
</dbReference>
<dbReference type="InterPro" id="IPR018060">
    <property type="entry name" value="HTH_AraC"/>
</dbReference>
<dbReference type="InterPro" id="IPR009057">
    <property type="entry name" value="Homeodomain-like_sf"/>
</dbReference>
<dbReference type="PANTHER" id="PTHR43280:SF2">
    <property type="entry name" value="HTH-TYPE TRANSCRIPTIONAL REGULATOR EXSA"/>
    <property type="match status" value="1"/>
</dbReference>
<accession>A0A0J8JIE1</accession>
<dbReference type="Gene3D" id="1.10.10.60">
    <property type="entry name" value="Homeodomain-like"/>
    <property type="match status" value="2"/>
</dbReference>
<dbReference type="InterPro" id="IPR020449">
    <property type="entry name" value="Tscrpt_reg_AraC-type_HTH"/>
</dbReference>
<dbReference type="PRINTS" id="PR00032">
    <property type="entry name" value="HTHARAC"/>
</dbReference>
<feature type="transmembrane region" description="Helical" evidence="4">
    <location>
        <begin position="181"/>
        <end position="201"/>
    </location>
</feature>
<keyword evidence="4" id="KW-1133">Transmembrane helix</keyword>
<comment type="caution">
    <text evidence="6">The sequence shown here is derived from an EMBL/GenBank/DDBJ whole genome shotgun (WGS) entry which is preliminary data.</text>
</comment>
<gene>
    <name evidence="6" type="ORF">XM47_15200</name>
</gene>
<proteinExistence type="predicted"/>
<dbReference type="InterPro" id="IPR018062">
    <property type="entry name" value="HTH_AraC-typ_CS"/>
</dbReference>
<feature type="transmembrane region" description="Helical" evidence="4">
    <location>
        <begin position="74"/>
        <end position="95"/>
    </location>
</feature>
<evidence type="ECO:0000259" key="5">
    <source>
        <dbReference type="PROSITE" id="PS01124"/>
    </source>
</evidence>
<dbReference type="PANTHER" id="PTHR43280">
    <property type="entry name" value="ARAC-FAMILY TRANSCRIPTIONAL REGULATOR"/>
    <property type="match status" value="1"/>
</dbReference>
<feature type="transmembrane region" description="Helical" evidence="4">
    <location>
        <begin position="107"/>
        <end position="126"/>
    </location>
</feature>
<dbReference type="SMART" id="SM00342">
    <property type="entry name" value="HTH_ARAC"/>
    <property type="match status" value="1"/>
</dbReference>
<dbReference type="EMBL" id="LAZL01000028">
    <property type="protein sequence ID" value="KMT64226.1"/>
    <property type="molecule type" value="Genomic_DNA"/>
</dbReference>
<dbReference type="Proteomes" id="UP000037600">
    <property type="component" value="Unassembled WGS sequence"/>
</dbReference>
<reference evidence="6 7" key="1">
    <citation type="submission" date="2015-04" db="EMBL/GenBank/DDBJ databases">
        <title>Draft Genome Sequence of the Novel Agar-Digesting Marine Bacterium Q1.</title>
        <authorList>
            <person name="Li Y."/>
            <person name="Li D."/>
            <person name="Chen G."/>
            <person name="Du Z."/>
        </authorList>
    </citation>
    <scope>NUCLEOTIDE SEQUENCE [LARGE SCALE GENOMIC DNA]</scope>
    <source>
        <strain evidence="6 7">Q1</strain>
    </source>
</reference>
<feature type="transmembrane region" description="Helical" evidence="4">
    <location>
        <begin position="43"/>
        <end position="62"/>
    </location>
</feature>
<dbReference type="Pfam" id="PF12833">
    <property type="entry name" value="HTH_18"/>
    <property type="match status" value="1"/>
</dbReference>
<keyword evidence="3" id="KW-0804">Transcription</keyword>
<dbReference type="STRING" id="1513271.XM47_15200"/>